<comment type="caution">
    <text evidence="1">The sequence shown here is derived from an EMBL/GenBank/DDBJ whole genome shotgun (WGS) entry which is preliminary data.</text>
</comment>
<sequence length="70" mass="7925">MDLDEVAKLCERVNLDDENGPVVEMPPTIYSESKDRLDLCLMGKVLGNKEANKDGLKGTLQNTWMILRIF</sequence>
<name>A0A2P5FLG5_TREOI</name>
<dbReference type="OrthoDB" id="1735292at2759"/>
<evidence type="ECO:0000313" key="1">
    <source>
        <dbReference type="EMBL" id="PON98638.1"/>
    </source>
</evidence>
<dbReference type="Proteomes" id="UP000237000">
    <property type="component" value="Unassembled WGS sequence"/>
</dbReference>
<organism evidence="1 2">
    <name type="scientific">Trema orientale</name>
    <name type="common">Charcoal tree</name>
    <name type="synonym">Celtis orientalis</name>
    <dbReference type="NCBI Taxonomy" id="63057"/>
    <lineage>
        <taxon>Eukaryota</taxon>
        <taxon>Viridiplantae</taxon>
        <taxon>Streptophyta</taxon>
        <taxon>Embryophyta</taxon>
        <taxon>Tracheophyta</taxon>
        <taxon>Spermatophyta</taxon>
        <taxon>Magnoliopsida</taxon>
        <taxon>eudicotyledons</taxon>
        <taxon>Gunneridae</taxon>
        <taxon>Pentapetalae</taxon>
        <taxon>rosids</taxon>
        <taxon>fabids</taxon>
        <taxon>Rosales</taxon>
        <taxon>Cannabaceae</taxon>
        <taxon>Trema</taxon>
    </lineage>
</organism>
<keyword evidence="2" id="KW-1185">Reference proteome</keyword>
<gene>
    <name evidence="1" type="ORF">TorRG33x02_055380</name>
</gene>
<dbReference type="AlphaFoldDB" id="A0A2P5FLG5"/>
<reference evidence="2" key="1">
    <citation type="submission" date="2016-06" db="EMBL/GenBank/DDBJ databases">
        <title>Parallel loss of symbiosis genes in relatives of nitrogen-fixing non-legume Parasponia.</title>
        <authorList>
            <person name="Van Velzen R."/>
            <person name="Holmer R."/>
            <person name="Bu F."/>
            <person name="Rutten L."/>
            <person name="Van Zeijl A."/>
            <person name="Liu W."/>
            <person name="Santuari L."/>
            <person name="Cao Q."/>
            <person name="Sharma T."/>
            <person name="Shen D."/>
            <person name="Roswanjaya Y."/>
            <person name="Wardhani T."/>
            <person name="Kalhor M.S."/>
            <person name="Jansen J."/>
            <person name="Van den Hoogen J."/>
            <person name="Gungor B."/>
            <person name="Hartog M."/>
            <person name="Hontelez J."/>
            <person name="Verver J."/>
            <person name="Yang W.-C."/>
            <person name="Schijlen E."/>
            <person name="Repin R."/>
            <person name="Schilthuizen M."/>
            <person name="Schranz E."/>
            <person name="Heidstra R."/>
            <person name="Miyata K."/>
            <person name="Fedorova E."/>
            <person name="Kohlen W."/>
            <person name="Bisseling T."/>
            <person name="Smit S."/>
            <person name="Geurts R."/>
        </authorList>
    </citation>
    <scope>NUCLEOTIDE SEQUENCE [LARGE SCALE GENOMIC DNA]</scope>
    <source>
        <strain evidence="2">cv. RG33-2</strain>
    </source>
</reference>
<dbReference type="InParanoid" id="A0A2P5FLG5"/>
<dbReference type="EMBL" id="JXTC01000023">
    <property type="protein sequence ID" value="PON98638.1"/>
    <property type="molecule type" value="Genomic_DNA"/>
</dbReference>
<proteinExistence type="predicted"/>
<evidence type="ECO:0000313" key="2">
    <source>
        <dbReference type="Proteomes" id="UP000237000"/>
    </source>
</evidence>
<accession>A0A2P5FLG5</accession>
<protein>
    <submittedName>
        <fullName evidence="1">Uncharacterized protein</fullName>
    </submittedName>
</protein>